<evidence type="ECO:0000256" key="3">
    <source>
        <dbReference type="ARBA" id="ARBA00011233"/>
    </source>
</evidence>
<keyword evidence="5" id="KW-0119">Carbohydrate metabolism</keyword>
<dbReference type="EMBL" id="RYZZ01000002">
    <property type="protein sequence ID" value="RUQ32434.1"/>
    <property type="molecule type" value="Genomic_DNA"/>
</dbReference>
<comment type="caution">
    <text evidence="6">The sequence shown here is derived from an EMBL/GenBank/DDBJ whole genome shotgun (WGS) entry which is preliminary data.</text>
</comment>
<dbReference type="SUPFAM" id="SSF51569">
    <property type="entry name" value="Aldolase"/>
    <property type="match status" value="1"/>
</dbReference>
<evidence type="ECO:0000313" key="6">
    <source>
        <dbReference type="EMBL" id="RUQ32434.1"/>
    </source>
</evidence>
<dbReference type="NCBIfam" id="NF005119">
    <property type="entry name" value="PRK06552.1"/>
    <property type="match status" value="1"/>
</dbReference>
<evidence type="ECO:0000256" key="5">
    <source>
        <dbReference type="ARBA" id="ARBA00023277"/>
    </source>
</evidence>
<dbReference type="NCBIfam" id="TIGR01182">
    <property type="entry name" value="eda"/>
    <property type="match status" value="1"/>
</dbReference>
<evidence type="ECO:0000256" key="4">
    <source>
        <dbReference type="ARBA" id="ARBA00023239"/>
    </source>
</evidence>
<keyword evidence="4 6" id="KW-0456">Lyase</keyword>
<gene>
    <name evidence="6" type="primary">eda</name>
    <name evidence="6" type="ORF">ELQ35_02020</name>
</gene>
<dbReference type="GO" id="GO:0008700">
    <property type="term" value="F:(R,S)-4-hydroxy-2-oxoglutarate aldolase activity"/>
    <property type="evidence" value="ECO:0007669"/>
    <property type="project" value="UniProtKB-EC"/>
</dbReference>
<dbReference type="AlphaFoldDB" id="A0A433HW32"/>
<comment type="pathway">
    <text evidence="1">Carbohydrate acid metabolism.</text>
</comment>
<dbReference type="RefSeq" id="WP_126863194.1">
    <property type="nucleotide sequence ID" value="NZ_JAUSTX010000021.1"/>
</dbReference>
<dbReference type="InterPro" id="IPR000887">
    <property type="entry name" value="Aldlse_KDPG_KHG"/>
</dbReference>
<protein>
    <submittedName>
        <fullName evidence="6">Bifunctional 4-hydroxy-2-oxoglutarate aldolase/2-dehydro-3-deoxy-phosphogluconate aldolase</fullName>
        <ecNumber evidence="6">4.1.2.14</ecNumber>
        <ecNumber evidence="6">4.1.3.16</ecNumber>
    </submittedName>
</protein>
<dbReference type="Gene3D" id="3.20.20.70">
    <property type="entry name" value="Aldolase class I"/>
    <property type="match status" value="1"/>
</dbReference>
<dbReference type="Proteomes" id="UP000267430">
    <property type="component" value="Unassembled WGS sequence"/>
</dbReference>
<comment type="subunit">
    <text evidence="3">Homotrimer.</text>
</comment>
<reference evidence="6 7" key="1">
    <citation type="submission" date="2018-12" db="EMBL/GenBank/DDBJ databases">
        <title>Bacillus chawlae sp. nov., Bacillus glennii sp. nov., and Bacillus saganii sp. nov. Isolated from the Vehicle Assembly Building at Kennedy Space Center where the Viking Spacecraft were Assembled.</title>
        <authorList>
            <person name="Seuylemezian A."/>
            <person name="Vaishampayan P."/>
        </authorList>
    </citation>
    <scope>NUCLEOTIDE SEQUENCE [LARGE SCALE GENOMIC DNA]</scope>
    <source>
        <strain evidence="6 7">L5</strain>
    </source>
</reference>
<dbReference type="EC" id="4.1.2.14" evidence="6"/>
<sequence length="222" mass="23830">MKNKSATINQICETGIVSVVRAENSEKGFRIVDACLEGGINAIEITFTIPNAQTVINDLADKYLSNDIILGAGTVMDTETARIAILSGAQYIVTPYFNEEIIKMCNRYGVPCIPGVVTLKEMVEAMELGVDILKLFPGEMFGPSIIKTFKGPLPHVQLMPTGGVSLGNVEEWIKSGAVAVGVGNSLTSGANQGDYASITETGKQFIQKITEARYRYKIGSSS</sequence>
<proteinExistence type="inferred from homology"/>
<evidence type="ECO:0000313" key="7">
    <source>
        <dbReference type="Proteomes" id="UP000267430"/>
    </source>
</evidence>
<evidence type="ECO:0000256" key="2">
    <source>
        <dbReference type="ARBA" id="ARBA00006906"/>
    </source>
</evidence>
<dbReference type="EC" id="4.1.3.16" evidence="6"/>
<name>A0A433HW32_9BACI</name>
<dbReference type="OrthoDB" id="9802667at2"/>
<accession>A0A433HW32</accession>
<dbReference type="CDD" id="cd00452">
    <property type="entry name" value="KDPG_aldolase"/>
    <property type="match status" value="1"/>
</dbReference>
<dbReference type="PANTHER" id="PTHR30246:SF1">
    <property type="entry name" value="2-DEHYDRO-3-DEOXY-6-PHOSPHOGALACTONATE ALDOLASE-RELATED"/>
    <property type="match status" value="1"/>
</dbReference>
<dbReference type="Pfam" id="PF01081">
    <property type="entry name" value="Aldolase"/>
    <property type="match status" value="1"/>
</dbReference>
<dbReference type="GO" id="GO:0008675">
    <property type="term" value="F:2-dehydro-3-deoxy-phosphogluconate aldolase activity"/>
    <property type="evidence" value="ECO:0007669"/>
    <property type="project" value="UniProtKB-EC"/>
</dbReference>
<organism evidence="6 7">
    <name type="scientific">Peribacillus cavernae</name>
    <dbReference type="NCBI Taxonomy" id="1674310"/>
    <lineage>
        <taxon>Bacteria</taxon>
        <taxon>Bacillati</taxon>
        <taxon>Bacillota</taxon>
        <taxon>Bacilli</taxon>
        <taxon>Bacillales</taxon>
        <taxon>Bacillaceae</taxon>
        <taxon>Peribacillus</taxon>
    </lineage>
</organism>
<evidence type="ECO:0000256" key="1">
    <source>
        <dbReference type="ARBA" id="ARBA00004761"/>
    </source>
</evidence>
<dbReference type="InterPro" id="IPR013785">
    <property type="entry name" value="Aldolase_TIM"/>
</dbReference>
<comment type="similarity">
    <text evidence="2">Belongs to the KHG/KDPG aldolase family.</text>
</comment>
<dbReference type="PANTHER" id="PTHR30246">
    <property type="entry name" value="2-KETO-3-DEOXY-6-PHOSPHOGLUCONATE ALDOLASE"/>
    <property type="match status" value="1"/>
</dbReference>
<keyword evidence="7" id="KW-1185">Reference proteome</keyword>